<name>A0A8C6IF85_MUSSI</name>
<evidence type="ECO:0000259" key="7">
    <source>
        <dbReference type="Pfam" id="PF00248"/>
    </source>
</evidence>
<dbReference type="InterPro" id="IPR020471">
    <property type="entry name" value="AKR"/>
</dbReference>
<evidence type="ECO:0000256" key="4">
    <source>
        <dbReference type="PIRSR" id="PIRSR000097-1"/>
    </source>
</evidence>
<dbReference type="PANTHER" id="PTHR11732">
    <property type="entry name" value="ALDO/KETO REDUCTASE"/>
    <property type="match status" value="1"/>
</dbReference>
<evidence type="ECO:0000256" key="5">
    <source>
        <dbReference type="PIRSR" id="PIRSR000097-2"/>
    </source>
</evidence>
<evidence type="ECO:0000256" key="2">
    <source>
        <dbReference type="ARBA" id="ARBA00022857"/>
    </source>
</evidence>
<evidence type="ECO:0000313" key="9">
    <source>
        <dbReference type="Proteomes" id="UP000694415"/>
    </source>
</evidence>
<evidence type="ECO:0000313" key="8">
    <source>
        <dbReference type="Ensembl" id="ENSMSIP00000034940.1"/>
    </source>
</evidence>
<dbReference type="SUPFAM" id="SSF51430">
    <property type="entry name" value="NAD(P)-linked oxidoreductase"/>
    <property type="match status" value="1"/>
</dbReference>
<dbReference type="CDD" id="cd19108">
    <property type="entry name" value="AKR_AKR1C1-35"/>
    <property type="match status" value="1"/>
</dbReference>
<evidence type="ECO:0000256" key="1">
    <source>
        <dbReference type="ARBA" id="ARBA00007905"/>
    </source>
</evidence>
<dbReference type="PROSITE" id="PS00063">
    <property type="entry name" value="ALDOKETO_REDUCTASE_3"/>
    <property type="match status" value="1"/>
</dbReference>
<keyword evidence="9" id="KW-1185">Reference proteome</keyword>
<dbReference type="InterPro" id="IPR018170">
    <property type="entry name" value="Aldo/ket_reductase_CS"/>
</dbReference>
<dbReference type="PIRSF" id="PIRSF000097">
    <property type="entry name" value="AKR"/>
    <property type="match status" value="1"/>
</dbReference>
<comment type="similarity">
    <text evidence="1">Belongs to the aldo/keto reductase family.</text>
</comment>
<dbReference type="GO" id="GO:0016616">
    <property type="term" value="F:oxidoreductase activity, acting on the CH-OH group of donors, NAD or NADP as acceptor"/>
    <property type="evidence" value="ECO:0007669"/>
    <property type="project" value="UniProtKB-ARBA"/>
</dbReference>
<dbReference type="InterPro" id="IPR044482">
    <property type="entry name" value="AKR1C"/>
</dbReference>
<dbReference type="Proteomes" id="UP000694415">
    <property type="component" value="Unplaced"/>
</dbReference>
<dbReference type="PROSITE" id="PS00062">
    <property type="entry name" value="ALDOKETO_REDUCTASE_2"/>
    <property type="match status" value="1"/>
</dbReference>
<evidence type="ECO:0000256" key="3">
    <source>
        <dbReference type="ARBA" id="ARBA00023002"/>
    </source>
</evidence>
<keyword evidence="2" id="KW-0521">NADP</keyword>
<dbReference type="GeneTree" id="ENSGT00940000153677"/>
<dbReference type="InterPro" id="IPR036812">
    <property type="entry name" value="NAD(P)_OxRdtase_dom_sf"/>
</dbReference>
<dbReference type="InterPro" id="IPR023210">
    <property type="entry name" value="NADP_OxRdtase_dom"/>
</dbReference>
<evidence type="ECO:0000256" key="6">
    <source>
        <dbReference type="PIRSR" id="PIRSR000097-3"/>
    </source>
</evidence>
<feature type="site" description="Lowers pKa of active site Tyr" evidence="6">
    <location>
        <position position="84"/>
    </location>
</feature>
<dbReference type="Gene3D" id="3.20.20.100">
    <property type="entry name" value="NADP-dependent oxidoreductase domain"/>
    <property type="match status" value="1"/>
</dbReference>
<proteinExistence type="inferred from homology"/>
<protein>
    <submittedName>
        <fullName evidence="8">Aldo-keto reductase family 1, member C18</fullName>
    </submittedName>
</protein>
<dbReference type="Ensembl" id="ENSMSIT00000044048.1">
    <property type="protein sequence ID" value="ENSMSIP00000034940.1"/>
    <property type="gene ID" value="ENSMSIG00000029141.1"/>
</dbReference>
<dbReference type="Pfam" id="PF00248">
    <property type="entry name" value="Aldo_ket_red"/>
    <property type="match status" value="1"/>
</dbReference>
<feature type="binding site" evidence="5">
    <location>
        <position position="117"/>
    </location>
    <ligand>
        <name>substrate</name>
    </ligand>
</feature>
<sequence length="297" mass="34195">MNSKIQKIELNDGHSIPVLGFGTYATEEHLKKKSMESTKIAIDVGFCHIDCSHLYQNEEEIGQAILSKIEDGTVKREDIFYTSKLWSTSHRPELVRPSLENSLRKLNLDYVDLYLIHFPASLKAMEKCKDAGLAKSIGVSNFNRRQLEMILNKPGLKYKPVCNQVECHLYLNQSKLLAYCKMNDIVLVAYGALGTQRYKYCINEDTPVLLDDPVLCAMAKKYKRTPALIALRYQLDRGIVALAKSFNEERIRENMQVFDFQLASDDMKILDGLDRNLRYFPANMFKAHPNFPFFDEY</sequence>
<dbReference type="PRINTS" id="PR00069">
    <property type="entry name" value="ALDKETRDTASE"/>
</dbReference>
<reference evidence="8" key="1">
    <citation type="submission" date="2025-08" db="UniProtKB">
        <authorList>
            <consortium name="Ensembl"/>
        </authorList>
    </citation>
    <scope>IDENTIFICATION</scope>
</reference>
<organism evidence="8 9">
    <name type="scientific">Mus spicilegus</name>
    <name type="common">Mound-building mouse</name>
    <dbReference type="NCBI Taxonomy" id="10103"/>
    <lineage>
        <taxon>Eukaryota</taxon>
        <taxon>Metazoa</taxon>
        <taxon>Chordata</taxon>
        <taxon>Craniata</taxon>
        <taxon>Vertebrata</taxon>
        <taxon>Euteleostomi</taxon>
        <taxon>Mammalia</taxon>
        <taxon>Eutheria</taxon>
        <taxon>Euarchontoglires</taxon>
        <taxon>Glires</taxon>
        <taxon>Rodentia</taxon>
        <taxon>Myomorpha</taxon>
        <taxon>Muroidea</taxon>
        <taxon>Muridae</taxon>
        <taxon>Murinae</taxon>
        <taxon>Mus</taxon>
        <taxon>Mus</taxon>
    </lineage>
</organism>
<feature type="domain" description="NADP-dependent oxidoreductase" evidence="7">
    <location>
        <begin position="19"/>
        <end position="274"/>
    </location>
</feature>
<dbReference type="FunFam" id="3.20.20.100:FF:000002">
    <property type="entry name" value="2,5-diketo-D-gluconic acid reductase A"/>
    <property type="match status" value="1"/>
</dbReference>
<feature type="active site" description="Proton donor" evidence="4">
    <location>
        <position position="55"/>
    </location>
</feature>
<reference evidence="8" key="2">
    <citation type="submission" date="2025-09" db="UniProtKB">
        <authorList>
            <consortium name="Ensembl"/>
        </authorList>
    </citation>
    <scope>IDENTIFICATION</scope>
</reference>
<accession>A0A8C6IF85</accession>
<dbReference type="AlphaFoldDB" id="A0A8C6IF85"/>
<keyword evidence="3" id="KW-0560">Oxidoreductase</keyword>